<dbReference type="Gene3D" id="3.40.50.1360">
    <property type="match status" value="1"/>
</dbReference>
<evidence type="ECO:0000256" key="1">
    <source>
        <dbReference type="ARBA" id="ARBA00023015"/>
    </source>
</evidence>
<evidence type="ECO:0000256" key="3">
    <source>
        <dbReference type="ARBA" id="ARBA00023163"/>
    </source>
</evidence>
<protein>
    <submittedName>
        <fullName evidence="5">DeoR family transcriptional regulator</fullName>
    </submittedName>
</protein>
<gene>
    <name evidence="5" type="ORF">GCM10007940_22010</name>
</gene>
<evidence type="ECO:0000313" key="6">
    <source>
        <dbReference type="Proteomes" id="UP001156666"/>
    </source>
</evidence>
<dbReference type="PANTHER" id="PTHR30363:SF44">
    <property type="entry name" value="AGA OPERON TRANSCRIPTIONAL REPRESSOR-RELATED"/>
    <property type="match status" value="1"/>
</dbReference>
<dbReference type="GO" id="GO:0003700">
    <property type="term" value="F:DNA-binding transcription factor activity"/>
    <property type="evidence" value="ECO:0007669"/>
    <property type="project" value="InterPro"/>
</dbReference>
<dbReference type="GO" id="GO:0003677">
    <property type="term" value="F:DNA binding"/>
    <property type="evidence" value="ECO:0007669"/>
    <property type="project" value="UniProtKB-KW"/>
</dbReference>
<dbReference type="SUPFAM" id="SSF100950">
    <property type="entry name" value="NagB/RpiA/CoA transferase-like"/>
    <property type="match status" value="1"/>
</dbReference>
<keyword evidence="6" id="KW-1185">Reference proteome</keyword>
<comment type="caution">
    <text evidence="5">The sequence shown here is derived from an EMBL/GenBank/DDBJ whole genome shotgun (WGS) entry which is preliminary data.</text>
</comment>
<dbReference type="InterPro" id="IPR001034">
    <property type="entry name" value="DeoR_HTH"/>
</dbReference>
<dbReference type="InterPro" id="IPR018356">
    <property type="entry name" value="Tscrpt_reg_HTH_DeoR_CS"/>
</dbReference>
<dbReference type="RefSeq" id="WP_235291255.1">
    <property type="nucleotide sequence ID" value="NZ_BSOH01000014.1"/>
</dbReference>
<dbReference type="Proteomes" id="UP001156666">
    <property type="component" value="Unassembled WGS sequence"/>
</dbReference>
<dbReference type="Gene3D" id="1.10.10.10">
    <property type="entry name" value="Winged helix-like DNA-binding domain superfamily/Winged helix DNA-binding domain"/>
    <property type="match status" value="1"/>
</dbReference>
<keyword evidence="3" id="KW-0804">Transcription</keyword>
<accession>A0AA37SRQ2</accession>
<dbReference type="SMART" id="SM01134">
    <property type="entry name" value="DeoRC"/>
    <property type="match status" value="1"/>
</dbReference>
<feature type="domain" description="HTH deoR-type" evidence="4">
    <location>
        <begin position="7"/>
        <end position="62"/>
    </location>
</feature>
<dbReference type="InterPro" id="IPR014036">
    <property type="entry name" value="DeoR-like_C"/>
</dbReference>
<evidence type="ECO:0000256" key="2">
    <source>
        <dbReference type="ARBA" id="ARBA00023125"/>
    </source>
</evidence>
<dbReference type="InterPro" id="IPR036390">
    <property type="entry name" value="WH_DNA-bd_sf"/>
</dbReference>
<dbReference type="PROSITE" id="PS51000">
    <property type="entry name" value="HTH_DEOR_2"/>
    <property type="match status" value="1"/>
</dbReference>
<dbReference type="PRINTS" id="PR00037">
    <property type="entry name" value="HTHLACR"/>
</dbReference>
<sequence>MKYRKSTVARRNQILNQLNAKGEIFVDQLSKEFEVSEVTIRNDLDQLEKKKLLIRARGGAMKHVGGVGLDFGISEKDKINFSDKVKIGEFASSLIQDGDIIIIDSGTTTAELAKNLDRFNDLTVITNAINIAIIISKFPNINLIMPGGHMRKNSQSLVGPIAGKSLSRFHVDKLFLGVDGVDITDGLFTANMEEAHLNEQMIKISNEIIVLTDASKFNRQAFAYICGINEVDRIVTDKRINEEDIALLTDKGIKMDVV</sequence>
<organism evidence="5 6">
    <name type="scientific">Portibacter lacus</name>
    <dbReference type="NCBI Taxonomy" id="1099794"/>
    <lineage>
        <taxon>Bacteria</taxon>
        <taxon>Pseudomonadati</taxon>
        <taxon>Bacteroidota</taxon>
        <taxon>Saprospiria</taxon>
        <taxon>Saprospirales</taxon>
        <taxon>Haliscomenobacteraceae</taxon>
        <taxon>Portibacter</taxon>
    </lineage>
</organism>
<dbReference type="Pfam" id="PF00455">
    <property type="entry name" value="DeoRC"/>
    <property type="match status" value="1"/>
</dbReference>
<dbReference type="EMBL" id="BSOH01000014">
    <property type="protein sequence ID" value="GLR17586.1"/>
    <property type="molecule type" value="Genomic_DNA"/>
</dbReference>
<dbReference type="NCBIfam" id="NF040755">
    <property type="entry name" value="AgaR"/>
    <property type="match status" value="1"/>
</dbReference>
<dbReference type="InterPro" id="IPR037171">
    <property type="entry name" value="NagB/RpiA_transferase-like"/>
</dbReference>
<evidence type="ECO:0000259" key="4">
    <source>
        <dbReference type="PROSITE" id="PS51000"/>
    </source>
</evidence>
<keyword evidence="2" id="KW-0238">DNA-binding</keyword>
<reference evidence="5" key="2">
    <citation type="submission" date="2023-01" db="EMBL/GenBank/DDBJ databases">
        <title>Draft genome sequence of Portibacter lacus strain NBRC 108769.</title>
        <authorList>
            <person name="Sun Q."/>
            <person name="Mori K."/>
        </authorList>
    </citation>
    <scope>NUCLEOTIDE SEQUENCE</scope>
    <source>
        <strain evidence="5">NBRC 108769</strain>
    </source>
</reference>
<dbReference type="Pfam" id="PF08220">
    <property type="entry name" value="HTH_DeoR"/>
    <property type="match status" value="1"/>
</dbReference>
<dbReference type="PANTHER" id="PTHR30363">
    <property type="entry name" value="HTH-TYPE TRANSCRIPTIONAL REGULATOR SRLR-RELATED"/>
    <property type="match status" value="1"/>
</dbReference>
<name>A0AA37SRQ2_9BACT</name>
<dbReference type="SMART" id="SM00420">
    <property type="entry name" value="HTH_DEOR"/>
    <property type="match status" value="1"/>
</dbReference>
<dbReference type="InterPro" id="IPR050313">
    <property type="entry name" value="Carb_Metab_HTH_regulators"/>
</dbReference>
<keyword evidence="1" id="KW-0805">Transcription regulation</keyword>
<reference evidence="5" key="1">
    <citation type="journal article" date="2014" name="Int. J. Syst. Evol. Microbiol.">
        <title>Complete genome sequence of Corynebacterium casei LMG S-19264T (=DSM 44701T), isolated from a smear-ripened cheese.</title>
        <authorList>
            <consortium name="US DOE Joint Genome Institute (JGI-PGF)"/>
            <person name="Walter F."/>
            <person name="Albersmeier A."/>
            <person name="Kalinowski J."/>
            <person name="Ruckert C."/>
        </authorList>
    </citation>
    <scope>NUCLEOTIDE SEQUENCE</scope>
    <source>
        <strain evidence="5">NBRC 108769</strain>
    </source>
</reference>
<evidence type="ECO:0000313" key="5">
    <source>
        <dbReference type="EMBL" id="GLR17586.1"/>
    </source>
</evidence>
<proteinExistence type="predicted"/>
<dbReference type="AlphaFoldDB" id="A0AA37SRQ2"/>
<dbReference type="InterPro" id="IPR047779">
    <property type="entry name" value="AgaR-like"/>
</dbReference>
<dbReference type="SUPFAM" id="SSF46785">
    <property type="entry name" value="Winged helix' DNA-binding domain"/>
    <property type="match status" value="1"/>
</dbReference>
<dbReference type="PROSITE" id="PS00894">
    <property type="entry name" value="HTH_DEOR_1"/>
    <property type="match status" value="1"/>
</dbReference>
<dbReference type="InterPro" id="IPR036388">
    <property type="entry name" value="WH-like_DNA-bd_sf"/>
</dbReference>